<protein>
    <submittedName>
        <fullName evidence="3">Protein hupE</fullName>
    </submittedName>
</protein>
<gene>
    <name evidence="3" type="ORF">SU32_12210</name>
</gene>
<keyword evidence="4" id="KW-1185">Reference proteome</keyword>
<sequence length="198" mass="20094">MKKLMLICLSLTLLSATPAFAHLNPNEHGSFAAGFTHPLFGMDHILAMVAVGLWAWQIGQKALWAVPTAFVGTMVLGFVLALGGAQLPFVEPAILASVVALGLLVALAVKLPVSAGAAIVGVFALFHGYAHGGEIGAATQFGYGAGFAIATALLHGAGIAAGYGLNAVFKDKTRIALTVTRVLGGLTFIAGIGLMTAA</sequence>
<evidence type="ECO:0000256" key="2">
    <source>
        <dbReference type="SAM" id="SignalP"/>
    </source>
</evidence>
<name>A0A0M9GM79_9HYPH</name>
<dbReference type="PIRSF" id="PIRSF016919">
    <property type="entry name" value="HupE_UreJ"/>
    <property type="match status" value="1"/>
</dbReference>
<evidence type="ECO:0000256" key="1">
    <source>
        <dbReference type="SAM" id="Phobius"/>
    </source>
</evidence>
<dbReference type="Pfam" id="PF04955">
    <property type="entry name" value="HupE_UreJ"/>
    <property type="match status" value="1"/>
</dbReference>
<evidence type="ECO:0000313" key="4">
    <source>
        <dbReference type="Proteomes" id="UP000038011"/>
    </source>
</evidence>
<reference evidence="3 4" key="1">
    <citation type="submission" date="2015-01" db="EMBL/GenBank/DDBJ databases">
        <title>Ahrensia donghaiensis sp. nov., a novel dimethylsulphoniopropionate-cleavage bacterium isolated from seawater and emended descriptions of the genus Ahrensia and Ahrensia kielensis.</title>
        <authorList>
            <person name="Liu J."/>
        </authorList>
    </citation>
    <scope>NUCLEOTIDE SEQUENCE [LARGE SCALE GENOMIC DNA]</scope>
    <source>
        <strain evidence="3 4">LZD062</strain>
    </source>
</reference>
<dbReference type="RefSeq" id="WP_053999654.1">
    <property type="nucleotide sequence ID" value="NZ_JXMU01000017.1"/>
</dbReference>
<keyword evidence="1" id="KW-1133">Transmembrane helix</keyword>
<dbReference type="OrthoDB" id="9808192at2"/>
<dbReference type="PATRIC" id="fig|1514904.3.peg.1288"/>
<feature type="transmembrane region" description="Helical" evidence="1">
    <location>
        <begin position="175"/>
        <end position="197"/>
    </location>
</feature>
<feature type="transmembrane region" description="Helical" evidence="1">
    <location>
        <begin position="142"/>
        <end position="163"/>
    </location>
</feature>
<feature type="transmembrane region" description="Helical" evidence="1">
    <location>
        <begin position="37"/>
        <end position="56"/>
    </location>
</feature>
<organism evidence="3 4">
    <name type="scientific">Ahrensia marina</name>
    <dbReference type="NCBI Taxonomy" id="1514904"/>
    <lineage>
        <taxon>Bacteria</taxon>
        <taxon>Pseudomonadati</taxon>
        <taxon>Pseudomonadota</taxon>
        <taxon>Alphaproteobacteria</taxon>
        <taxon>Hyphomicrobiales</taxon>
        <taxon>Ahrensiaceae</taxon>
        <taxon>Ahrensia</taxon>
    </lineage>
</organism>
<feature type="signal peptide" evidence="2">
    <location>
        <begin position="1"/>
        <end position="21"/>
    </location>
</feature>
<proteinExistence type="predicted"/>
<dbReference type="InterPro" id="IPR007038">
    <property type="entry name" value="HupE_UreJ"/>
</dbReference>
<keyword evidence="2" id="KW-0732">Signal</keyword>
<accession>A0A0M9GM79</accession>
<feature type="transmembrane region" description="Helical" evidence="1">
    <location>
        <begin position="113"/>
        <end position="130"/>
    </location>
</feature>
<evidence type="ECO:0000313" key="3">
    <source>
        <dbReference type="EMBL" id="KPB00769.1"/>
    </source>
</evidence>
<comment type="caution">
    <text evidence="3">The sequence shown here is derived from an EMBL/GenBank/DDBJ whole genome shotgun (WGS) entry which is preliminary data.</text>
</comment>
<dbReference type="AlphaFoldDB" id="A0A0M9GM79"/>
<feature type="transmembrane region" description="Helical" evidence="1">
    <location>
        <begin position="89"/>
        <end position="108"/>
    </location>
</feature>
<keyword evidence="1" id="KW-0812">Transmembrane</keyword>
<dbReference type="EMBL" id="JXMU01000017">
    <property type="protein sequence ID" value="KPB00769.1"/>
    <property type="molecule type" value="Genomic_DNA"/>
</dbReference>
<feature type="transmembrane region" description="Helical" evidence="1">
    <location>
        <begin position="63"/>
        <end position="83"/>
    </location>
</feature>
<feature type="chain" id="PRO_5005836442" evidence="2">
    <location>
        <begin position="22"/>
        <end position="198"/>
    </location>
</feature>
<dbReference type="STRING" id="1514904.SU32_12210"/>
<dbReference type="Proteomes" id="UP000038011">
    <property type="component" value="Unassembled WGS sequence"/>
</dbReference>
<keyword evidence="1" id="KW-0472">Membrane</keyword>